<dbReference type="PANTHER" id="PTHR31241:SF62">
    <property type="entry name" value="DEHYDRATION-RESPONSIVE ELEMENT-BINDING PROTEIN 2D"/>
    <property type="match status" value="1"/>
</dbReference>
<dbReference type="SUPFAM" id="SSF54171">
    <property type="entry name" value="DNA-binding domain"/>
    <property type="match status" value="1"/>
</dbReference>
<dbReference type="GO" id="GO:0045893">
    <property type="term" value="P:positive regulation of DNA-templated transcription"/>
    <property type="evidence" value="ECO:0007669"/>
    <property type="project" value="TreeGrafter"/>
</dbReference>
<dbReference type="PRINTS" id="PR00367">
    <property type="entry name" value="ETHRSPELEMNT"/>
</dbReference>
<dbReference type="GO" id="GO:0005634">
    <property type="term" value="C:nucleus"/>
    <property type="evidence" value="ECO:0007669"/>
    <property type="project" value="UniProtKB-SubCell"/>
</dbReference>
<evidence type="ECO:0000313" key="11">
    <source>
        <dbReference type="EMBL" id="KAF3330609.1"/>
    </source>
</evidence>
<dbReference type="AlphaFoldDB" id="A0A833QVK6"/>
<dbReference type="Pfam" id="PF00847">
    <property type="entry name" value="AP2"/>
    <property type="match status" value="1"/>
</dbReference>
<feature type="compositionally biased region" description="Basic and acidic residues" evidence="9">
    <location>
        <begin position="1"/>
        <end position="11"/>
    </location>
</feature>
<dbReference type="CDD" id="cd00018">
    <property type="entry name" value="AP2"/>
    <property type="match status" value="1"/>
</dbReference>
<dbReference type="InterPro" id="IPR001471">
    <property type="entry name" value="AP2/ERF_dom"/>
</dbReference>
<evidence type="ECO:0000256" key="9">
    <source>
        <dbReference type="SAM" id="MobiDB-lite"/>
    </source>
</evidence>
<dbReference type="GO" id="GO:0000976">
    <property type="term" value="F:transcription cis-regulatory region binding"/>
    <property type="evidence" value="ECO:0007669"/>
    <property type="project" value="TreeGrafter"/>
</dbReference>
<organism evidence="11 12">
    <name type="scientific">Carex littledalei</name>
    <dbReference type="NCBI Taxonomy" id="544730"/>
    <lineage>
        <taxon>Eukaryota</taxon>
        <taxon>Viridiplantae</taxon>
        <taxon>Streptophyta</taxon>
        <taxon>Embryophyta</taxon>
        <taxon>Tracheophyta</taxon>
        <taxon>Spermatophyta</taxon>
        <taxon>Magnoliopsida</taxon>
        <taxon>Liliopsida</taxon>
        <taxon>Poales</taxon>
        <taxon>Cyperaceae</taxon>
        <taxon>Cyperoideae</taxon>
        <taxon>Cariceae</taxon>
        <taxon>Carex</taxon>
        <taxon>Carex subgen. Euthyceras</taxon>
    </lineage>
</organism>
<evidence type="ECO:0000313" key="12">
    <source>
        <dbReference type="Proteomes" id="UP000623129"/>
    </source>
</evidence>
<dbReference type="FunFam" id="3.30.730.10:FF:000001">
    <property type="entry name" value="Ethylene-responsive transcription factor 2"/>
    <property type="match status" value="1"/>
</dbReference>
<reference evidence="11" key="1">
    <citation type="submission" date="2020-01" db="EMBL/GenBank/DDBJ databases">
        <title>Genome sequence of Kobresia littledalei, the first chromosome-level genome in the family Cyperaceae.</title>
        <authorList>
            <person name="Qu G."/>
        </authorList>
    </citation>
    <scope>NUCLEOTIDE SEQUENCE</scope>
    <source>
        <strain evidence="11">C.B.Clarke</strain>
        <tissue evidence="11">Leaf</tissue>
    </source>
</reference>
<name>A0A833QVK6_9POAL</name>
<feature type="region of interest" description="Disordered" evidence="9">
    <location>
        <begin position="36"/>
        <end position="68"/>
    </location>
</feature>
<sequence>MAPKTSNRDEGGNVNTSRKKKLRPCNRTVAEILAKWRDTHHSKNLTNTQKPKKAPAKGSRKGCMRGKGGPENIKCNYRGVRQRTWGKWVAEIREPNNGARLWLGTFNTSDDAALAYDEAARAMYGDSARVNFPVTDASATTASVSGMEEAEIKLPKVELQDDDMFKAYDLPSYMLGESFADGHDIVEYIDFDSGFDQFNFDDLINVD</sequence>
<dbReference type="InterPro" id="IPR016177">
    <property type="entry name" value="DNA-bd_dom_sf"/>
</dbReference>
<evidence type="ECO:0000256" key="2">
    <source>
        <dbReference type="ARBA" id="ARBA00023015"/>
    </source>
</evidence>
<gene>
    <name evidence="11" type="ORF">FCM35_KLT03963</name>
</gene>
<dbReference type="GO" id="GO:0006950">
    <property type="term" value="P:response to stress"/>
    <property type="evidence" value="ECO:0007669"/>
    <property type="project" value="TreeGrafter"/>
</dbReference>
<keyword evidence="12" id="KW-1185">Reference proteome</keyword>
<protein>
    <submittedName>
        <fullName evidence="11">Dehydration-responsive element-binding protein 2B-like isoform X1</fullName>
    </submittedName>
</protein>
<keyword evidence="2" id="KW-0805">Transcription regulation</keyword>
<evidence type="ECO:0000256" key="3">
    <source>
        <dbReference type="ARBA" id="ARBA00023016"/>
    </source>
</evidence>
<dbReference type="GO" id="GO:0003700">
    <property type="term" value="F:DNA-binding transcription factor activity"/>
    <property type="evidence" value="ECO:0007669"/>
    <property type="project" value="InterPro"/>
</dbReference>
<keyword evidence="4" id="KW-0238">DNA-binding</keyword>
<dbReference type="Proteomes" id="UP000623129">
    <property type="component" value="Unassembled WGS sequence"/>
</dbReference>
<evidence type="ECO:0000256" key="4">
    <source>
        <dbReference type="ARBA" id="ARBA00023125"/>
    </source>
</evidence>
<comment type="similarity">
    <text evidence="8">Belongs to the AP2/ERF transcription factor family. ERF subfamily.</text>
</comment>
<keyword evidence="3" id="KW-0346">Stress response</keyword>
<keyword evidence="7" id="KW-0539">Nucleus</keyword>
<dbReference type="PANTHER" id="PTHR31241">
    <property type="entry name" value="DEHYDRATION-RESPONSIVE ELEMENT-BINDING PROTEIN 2C"/>
    <property type="match status" value="1"/>
</dbReference>
<dbReference type="Gene3D" id="3.30.730.10">
    <property type="entry name" value="AP2/ERF domain"/>
    <property type="match status" value="1"/>
</dbReference>
<dbReference type="InterPro" id="IPR036955">
    <property type="entry name" value="AP2/ERF_dom_sf"/>
</dbReference>
<keyword evidence="5" id="KW-0010">Activator</keyword>
<feature type="domain" description="AP2/ERF" evidence="10">
    <location>
        <begin position="76"/>
        <end position="133"/>
    </location>
</feature>
<feature type="compositionally biased region" description="Basic residues" evidence="9">
    <location>
        <begin position="50"/>
        <end position="64"/>
    </location>
</feature>
<evidence type="ECO:0000256" key="6">
    <source>
        <dbReference type="ARBA" id="ARBA00023163"/>
    </source>
</evidence>
<dbReference type="PROSITE" id="PS51032">
    <property type="entry name" value="AP2_ERF"/>
    <property type="match status" value="1"/>
</dbReference>
<evidence type="ECO:0000259" key="10">
    <source>
        <dbReference type="PROSITE" id="PS51032"/>
    </source>
</evidence>
<evidence type="ECO:0000256" key="8">
    <source>
        <dbReference type="ARBA" id="ARBA00024343"/>
    </source>
</evidence>
<accession>A0A833QVK6</accession>
<dbReference type="EMBL" id="SWLB01000013">
    <property type="protein sequence ID" value="KAF3330609.1"/>
    <property type="molecule type" value="Genomic_DNA"/>
</dbReference>
<proteinExistence type="inferred from homology"/>
<evidence type="ECO:0000256" key="7">
    <source>
        <dbReference type="ARBA" id="ARBA00023242"/>
    </source>
</evidence>
<dbReference type="OrthoDB" id="550883at2759"/>
<keyword evidence="6" id="KW-0804">Transcription</keyword>
<evidence type="ECO:0000256" key="5">
    <source>
        <dbReference type="ARBA" id="ARBA00023159"/>
    </source>
</evidence>
<comment type="subcellular location">
    <subcellularLocation>
        <location evidence="1">Nucleus</location>
    </subcellularLocation>
</comment>
<evidence type="ECO:0000256" key="1">
    <source>
        <dbReference type="ARBA" id="ARBA00004123"/>
    </source>
</evidence>
<feature type="region of interest" description="Disordered" evidence="9">
    <location>
        <begin position="1"/>
        <end position="24"/>
    </location>
</feature>
<dbReference type="SMART" id="SM00380">
    <property type="entry name" value="AP2"/>
    <property type="match status" value="1"/>
</dbReference>
<comment type="caution">
    <text evidence="11">The sequence shown here is derived from an EMBL/GenBank/DDBJ whole genome shotgun (WGS) entry which is preliminary data.</text>
</comment>